<evidence type="ECO:0000313" key="6">
    <source>
        <dbReference type="Proteomes" id="UP000002945"/>
    </source>
</evidence>
<dbReference type="Proteomes" id="UP000002945">
    <property type="component" value="Unassembled WGS sequence"/>
</dbReference>
<dbReference type="InterPro" id="IPR018060">
    <property type="entry name" value="HTH_AraC"/>
</dbReference>
<dbReference type="SUPFAM" id="SSF46689">
    <property type="entry name" value="Homeodomain-like"/>
    <property type="match status" value="1"/>
</dbReference>
<dbReference type="AlphaFoldDB" id="A9CU20"/>
<dbReference type="RefSeq" id="WP_007093541.1">
    <property type="nucleotide sequence ID" value="NZ_CP142125.1"/>
</dbReference>
<sequence length="281" mass="33367">MEIPVRHIKEPDFIENFKILDIKNLLSGKDMLQKLHRHDFFFALFLEKGQGKHEIDFIPYHIEDYSIFFMRPGQVHSLTLNKNSTGYLVQFDKNFYSSNNESSNFALRKVSSKNHQILNTKKFKKILSILTYIFQEYSEKNEQYTKAIKAYLDILFIELSRLKNDSKNISRKNLYSQERVEELLDLLHNNILSCKKVEEYAKMMHLSIFQLNKITKETLGKTCSKLINEHILLEAKRNLLGTSNQINQIAHYLGYEDTSYFIRFFKKHIGTSPKEYRENFK</sequence>
<feature type="domain" description="HTH araC/xylS-type" evidence="4">
    <location>
        <begin position="181"/>
        <end position="279"/>
    </location>
</feature>
<dbReference type="PANTHER" id="PTHR43280">
    <property type="entry name" value="ARAC-FAMILY TRANSCRIPTIONAL REGULATOR"/>
    <property type="match status" value="1"/>
</dbReference>
<evidence type="ECO:0000313" key="5">
    <source>
        <dbReference type="EMBL" id="EDP94171.1"/>
    </source>
</evidence>
<dbReference type="PRINTS" id="PR00032">
    <property type="entry name" value="HTHARAC"/>
</dbReference>
<dbReference type="Pfam" id="PF12833">
    <property type="entry name" value="HTH_18"/>
    <property type="match status" value="1"/>
</dbReference>
<dbReference type="InterPro" id="IPR020449">
    <property type="entry name" value="Tscrpt_reg_AraC-type_HTH"/>
</dbReference>
<gene>
    <name evidence="5" type="ORF">KAOT1_04852</name>
</gene>
<comment type="caution">
    <text evidence="5">The sequence shown here is derived from an EMBL/GenBank/DDBJ whole genome shotgun (WGS) entry which is preliminary data.</text>
</comment>
<dbReference type="PROSITE" id="PS01124">
    <property type="entry name" value="HTH_ARAC_FAMILY_2"/>
    <property type="match status" value="1"/>
</dbReference>
<evidence type="ECO:0000256" key="1">
    <source>
        <dbReference type="ARBA" id="ARBA00023015"/>
    </source>
</evidence>
<keyword evidence="3" id="KW-0804">Transcription</keyword>
<dbReference type="InterPro" id="IPR009057">
    <property type="entry name" value="Homeodomain-like_sf"/>
</dbReference>
<keyword evidence="2" id="KW-0238">DNA-binding</keyword>
<dbReference type="Gene3D" id="1.10.10.60">
    <property type="entry name" value="Homeodomain-like"/>
    <property type="match status" value="1"/>
</dbReference>
<evidence type="ECO:0000259" key="4">
    <source>
        <dbReference type="PROSITE" id="PS01124"/>
    </source>
</evidence>
<keyword evidence="1" id="KW-0805">Transcription regulation</keyword>
<dbReference type="InterPro" id="IPR003313">
    <property type="entry name" value="AraC-bd"/>
</dbReference>
<dbReference type="GO" id="GO:0043565">
    <property type="term" value="F:sequence-specific DNA binding"/>
    <property type="evidence" value="ECO:0007669"/>
    <property type="project" value="InterPro"/>
</dbReference>
<keyword evidence="6" id="KW-1185">Reference proteome</keyword>
<dbReference type="GO" id="GO:0003700">
    <property type="term" value="F:DNA-binding transcription factor activity"/>
    <property type="evidence" value="ECO:0007669"/>
    <property type="project" value="InterPro"/>
</dbReference>
<dbReference type="PANTHER" id="PTHR43280:SF32">
    <property type="entry name" value="TRANSCRIPTIONAL REGULATORY PROTEIN"/>
    <property type="match status" value="1"/>
</dbReference>
<reference evidence="5 6" key="1">
    <citation type="journal article" date="2011" name="J. Bacteriol.">
        <title>Genome sequence of the algicidal bacterium Kordia algicida OT-1.</title>
        <authorList>
            <person name="Lee H.S."/>
            <person name="Kang S.G."/>
            <person name="Kwon K.K."/>
            <person name="Lee J.H."/>
            <person name="Kim S.J."/>
        </authorList>
    </citation>
    <scope>NUCLEOTIDE SEQUENCE [LARGE SCALE GENOMIC DNA]</scope>
    <source>
        <strain evidence="5 6">OT-1</strain>
    </source>
</reference>
<organism evidence="5 6">
    <name type="scientific">Kordia algicida OT-1</name>
    <dbReference type="NCBI Taxonomy" id="391587"/>
    <lineage>
        <taxon>Bacteria</taxon>
        <taxon>Pseudomonadati</taxon>
        <taxon>Bacteroidota</taxon>
        <taxon>Flavobacteriia</taxon>
        <taxon>Flavobacteriales</taxon>
        <taxon>Flavobacteriaceae</taxon>
        <taxon>Kordia</taxon>
    </lineage>
</organism>
<dbReference type="EMBL" id="ABIB01000026">
    <property type="protein sequence ID" value="EDP94171.1"/>
    <property type="molecule type" value="Genomic_DNA"/>
</dbReference>
<proteinExistence type="predicted"/>
<accession>A9CU20</accession>
<name>A9CU20_9FLAO</name>
<dbReference type="SUPFAM" id="SSF51215">
    <property type="entry name" value="Regulatory protein AraC"/>
    <property type="match status" value="1"/>
</dbReference>
<dbReference type="HOGENOM" id="CLU_000445_88_2_10"/>
<dbReference type="STRING" id="391587.KAOT1_04852"/>
<dbReference type="Pfam" id="PF02311">
    <property type="entry name" value="AraC_binding"/>
    <property type="match status" value="1"/>
</dbReference>
<dbReference type="InterPro" id="IPR037923">
    <property type="entry name" value="HTH-like"/>
</dbReference>
<protein>
    <submittedName>
        <fullName evidence="5">Transcriptional regulator, AraC family protein</fullName>
    </submittedName>
</protein>
<dbReference type="SMART" id="SM00342">
    <property type="entry name" value="HTH_ARAC"/>
    <property type="match status" value="1"/>
</dbReference>
<evidence type="ECO:0000256" key="2">
    <source>
        <dbReference type="ARBA" id="ARBA00023125"/>
    </source>
</evidence>
<evidence type="ECO:0000256" key="3">
    <source>
        <dbReference type="ARBA" id="ARBA00023163"/>
    </source>
</evidence>
<dbReference type="eggNOG" id="COG2207">
    <property type="taxonomic scope" value="Bacteria"/>
</dbReference>